<keyword evidence="13" id="KW-1133">Transmembrane helix</keyword>
<keyword evidence="5" id="KW-1052">Target cell membrane</keyword>
<dbReference type="OrthoDB" id="7762568at2759"/>
<dbReference type="PANTHER" id="PTHR24189">
    <property type="entry name" value="MYOTROPHIN"/>
    <property type="match status" value="1"/>
</dbReference>
<dbReference type="EMBL" id="BMAO01028576">
    <property type="protein sequence ID" value="GFR25794.1"/>
    <property type="molecule type" value="Genomic_DNA"/>
</dbReference>
<evidence type="ECO:0000256" key="1">
    <source>
        <dbReference type="ARBA" id="ARBA00004175"/>
    </source>
</evidence>
<dbReference type="PROSITE" id="PS50297">
    <property type="entry name" value="ANK_REP_REGION"/>
    <property type="match status" value="1"/>
</dbReference>
<keyword evidence="3" id="KW-0268">Exocytosis</keyword>
<keyword evidence="13" id="KW-0812">Transmembrane</keyword>
<comment type="caution">
    <text evidence="14">The sequence shown here is derived from an EMBL/GenBank/DDBJ whole genome shotgun (WGS) entry which is preliminary data.</text>
</comment>
<evidence type="ECO:0000256" key="2">
    <source>
        <dbReference type="ARBA" id="ARBA00004613"/>
    </source>
</evidence>
<dbReference type="GO" id="GO:0044218">
    <property type="term" value="C:other organism cell membrane"/>
    <property type="evidence" value="ECO:0007669"/>
    <property type="project" value="UniProtKB-KW"/>
</dbReference>
<dbReference type="GO" id="GO:0005576">
    <property type="term" value="C:extracellular region"/>
    <property type="evidence" value="ECO:0007669"/>
    <property type="project" value="UniProtKB-SubCell"/>
</dbReference>
<evidence type="ECO:0000256" key="8">
    <source>
        <dbReference type="ARBA" id="ARBA00022737"/>
    </source>
</evidence>
<dbReference type="Proteomes" id="UP000887116">
    <property type="component" value="Unassembled WGS sequence"/>
</dbReference>
<protein>
    <submittedName>
        <fullName evidence="14">Ankyrin repeat protein L99</fullName>
    </submittedName>
</protein>
<evidence type="ECO:0000256" key="11">
    <source>
        <dbReference type="ARBA" id="ARBA00023298"/>
    </source>
</evidence>
<proteinExistence type="predicted"/>
<keyword evidence="11" id="KW-1053">Target membrane</keyword>
<evidence type="ECO:0000256" key="13">
    <source>
        <dbReference type="SAM" id="Phobius"/>
    </source>
</evidence>
<dbReference type="GO" id="GO:0006887">
    <property type="term" value="P:exocytosis"/>
    <property type="evidence" value="ECO:0007669"/>
    <property type="project" value="UniProtKB-KW"/>
</dbReference>
<evidence type="ECO:0000256" key="4">
    <source>
        <dbReference type="ARBA" id="ARBA00022525"/>
    </source>
</evidence>
<dbReference type="EMBL" id="BMAO01027535">
    <property type="protein sequence ID" value="GFR17887.1"/>
    <property type="molecule type" value="Genomic_DNA"/>
</dbReference>
<evidence type="ECO:0000256" key="7">
    <source>
        <dbReference type="ARBA" id="ARBA00022699"/>
    </source>
</evidence>
<feature type="repeat" description="ANK" evidence="12">
    <location>
        <begin position="135"/>
        <end position="167"/>
    </location>
</feature>
<keyword evidence="10 12" id="KW-0040">ANK repeat</keyword>
<evidence type="ECO:0000313" key="16">
    <source>
        <dbReference type="Proteomes" id="UP000887116"/>
    </source>
</evidence>
<accession>A0A8X6LRD3</accession>
<keyword evidence="4" id="KW-0964">Secreted</keyword>
<evidence type="ECO:0000256" key="9">
    <source>
        <dbReference type="ARBA" id="ARBA00023028"/>
    </source>
</evidence>
<keyword evidence="9" id="KW-0638">Presynaptic neurotoxin</keyword>
<dbReference type="Gene3D" id="1.25.40.20">
    <property type="entry name" value="Ankyrin repeat-containing domain"/>
    <property type="match status" value="1"/>
</dbReference>
<reference evidence="14" key="1">
    <citation type="submission" date="2020-07" db="EMBL/GenBank/DDBJ databases">
        <title>Multicomponent nature underlies the extraordinary mechanical properties of spider dragline silk.</title>
        <authorList>
            <person name="Kono N."/>
            <person name="Nakamura H."/>
            <person name="Mori M."/>
            <person name="Yoshida Y."/>
            <person name="Ohtoshi R."/>
            <person name="Malay A.D."/>
            <person name="Moran D.A.P."/>
            <person name="Tomita M."/>
            <person name="Numata K."/>
            <person name="Arakawa K."/>
        </authorList>
    </citation>
    <scope>NUCLEOTIDE SEQUENCE</scope>
</reference>
<keyword evidence="8" id="KW-0677">Repeat</keyword>
<dbReference type="Pfam" id="PF12796">
    <property type="entry name" value="Ank_2"/>
    <property type="match status" value="1"/>
</dbReference>
<comment type="subcellular location">
    <subcellularLocation>
        <location evidence="2">Secreted</location>
    </subcellularLocation>
    <subcellularLocation>
        <location evidence="1">Target cell membrane</location>
    </subcellularLocation>
</comment>
<keyword evidence="6" id="KW-0800">Toxin</keyword>
<feature type="transmembrane region" description="Helical" evidence="13">
    <location>
        <begin position="24"/>
        <end position="50"/>
    </location>
</feature>
<dbReference type="InterPro" id="IPR036770">
    <property type="entry name" value="Ankyrin_rpt-contain_sf"/>
</dbReference>
<keyword evidence="16" id="KW-1185">Reference proteome</keyword>
<organism evidence="14 16">
    <name type="scientific">Trichonephila clavata</name>
    <name type="common">Joro spider</name>
    <name type="synonym">Nephila clavata</name>
    <dbReference type="NCBI Taxonomy" id="2740835"/>
    <lineage>
        <taxon>Eukaryota</taxon>
        <taxon>Metazoa</taxon>
        <taxon>Ecdysozoa</taxon>
        <taxon>Arthropoda</taxon>
        <taxon>Chelicerata</taxon>
        <taxon>Arachnida</taxon>
        <taxon>Araneae</taxon>
        <taxon>Araneomorphae</taxon>
        <taxon>Entelegynae</taxon>
        <taxon>Araneoidea</taxon>
        <taxon>Nephilidae</taxon>
        <taxon>Trichonephila</taxon>
    </lineage>
</organism>
<dbReference type="SMART" id="SM00248">
    <property type="entry name" value="ANK"/>
    <property type="match status" value="3"/>
</dbReference>
<keyword evidence="13" id="KW-0472">Membrane</keyword>
<name>A0A8X6LRD3_TRICU</name>
<gene>
    <name evidence="14" type="primary">NCL1_62411</name>
    <name evidence="15" type="ORF">TNCT_142841</name>
    <name evidence="14" type="ORF">TNCT_368571</name>
</gene>
<evidence type="ECO:0000313" key="14">
    <source>
        <dbReference type="EMBL" id="GFR17887.1"/>
    </source>
</evidence>
<dbReference type="InterPro" id="IPR050745">
    <property type="entry name" value="Multifunctional_regulatory"/>
</dbReference>
<evidence type="ECO:0000256" key="3">
    <source>
        <dbReference type="ARBA" id="ARBA00022483"/>
    </source>
</evidence>
<dbReference type="SUPFAM" id="SSF48403">
    <property type="entry name" value="Ankyrin repeat"/>
    <property type="match status" value="1"/>
</dbReference>
<evidence type="ECO:0000256" key="12">
    <source>
        <dbReference type="PROSITE-ProRule" id="PRU00023"/>
    </source>
</evidence>
<sequence length="207" mass="24224">MPRRNRRYDQEHCHHQDCYYHQNWMYWIEIIPGLIAFGAVVAVIISFFVFDTNRKAELANAEATKNYKKITSIAVRNCDLEVVKFLTERNLVDIHNTLVFEERLLRYAAEKECLEGIQFLIEEKVDINSMSGDSSHRTALHYAAEHGNLEIVRFLLQNSANPNAKEFRGKKPRDLAVIMLRHNKNNKPYREIIDLLAEAEKSYKAEK</sequence>
<dbReference type="InterPro" id="IPR002110">
    <property type="entry name" value="Ankyrin_rpt"/>
</dbReference>
<keyword evidence="7" id="KW-0528">Neurotoxin</keyword>
<dbReference type="GO" id="GO:0090729">
    <property type="term" value="F:toxin activity"/>
    <property type="evidence" value="ECO:0007669"/>
    <property type="project" value="UniProtKB-KW"/>
</dbReference>
<evidence type="ECO:0000256" key="5">
    <source>
        <dbReference type="ARBA" id="ARBA00022537"/>
    </source>
</evidence>
<evidence type="ECO:0000313" key="15">
    <source>
        <dbReference type="EMBL" id="GFR25794.1"/>
    </source>
</evidence>
<dbReference type="PROSITE" id="PS50088">
    <property type="entry name" value="ANK_REPEAT"/>
    <property type="match status" value="1"/>
</dbReference>
<evidence type="ECO:0000256" key="6">
    <source>
        <dbReference type="ARBA" id="ARBA00022656"/>
    </source>
</evidence>
<dbReference type="GO" id="GO:0044231">
    <property type="term" value="C:host cell presynaptic membrane"/>
    <property type="evidence" value="ECO:0007669"/>
    <property type="project" value="UniProtKB-KW"/>
</dbReference>
<evidence type="ECO:0000256" key="10">
    <source>
        <dbReference type="ARBA" id="ARBA00023043"/>
    </source>
</evidence>
<dbReference type="AlphaFoldDB" id="A0A8X6LRD3"/>